<dbReference type="SUPFAM" id="SSF52768">
    <property type="entry name" value="Arginase/deacetylase"/>
    <property type="match status" value="1"/>
</dbReference>
<proteinExistence type="predicted"/>
<dbReference type="PRINTS" id="PR01270">
    <property type="entry name" value="HDASUPER"/>
</dbReference>
<keyword evidence="1" id="KW-0378">Hydrolase</keyword>
<dbReference type="InterPro" id="IPR023696">
    <property type="entry name" value="Ureohydrolase_dom_sf"/>
</dbReference>
<dbReference type="InterPro" id="IPR023801">
    <property type="entry name" value="His_deacetylse_dom"/>
</dbReference>
<name>A0AAD8ETS5_DIPPU</name>
<dbReference type="GO" id="GO:0141221">
    <property type="term" value="F:histone deacetylase activity, hydrolytic mechanism"/>
    <property type="evidence" value="ECO:0007669"/>
    <property type="project" value="UniProtKB-EC"/>
</dbReference>
<dbReference type="PANTHER" id="PTHR10625:SF19">
    <property type="entry name" value="HISTONE DEACETYLASE 12"/>
    <property type="match status" value="1"/>
</dbReference>
<dbReference type="AlphaFoldDB" id="A0AAD8ETS5"/>
<dbReference type="PANTHER" id="PTHR10625">
    <property type="entry name" value="HISTONE DEACETYLASE HDAC1-RELATED"/>
    <property type="match status" value="1"/>
</dbReference>
<protein>
    <recommendedName>
        <fullName evidence="3">Histone deacetylase domain-containing protein</fullName>
    </recommendedName>
</protein>
<feature type="domain" description="Histone deacetylase" evidence="3">
    <location>
        <begin position="57"/>
        <end position="323"/>
    </location>
</feature>
<gene>
    <name evidence="4" type="ORF">L9F63_000416</name>
</gene>
<comment type="caution">
    <text evidence="4">The sequence shown here is derived from an EMBL/GenBank/DDBJ whole genome shotgun (WGS) entry which is preliminary data.</text>
</comment>
<dbReference type="InterPro" id="IPR000286">
    <property type="entry name" value="HDACs"/>
</dbReference>
<keyword evidence="5" id="KW-1185">Reference proteome</keyword>
<dbReference type="InterPro" id="IPR037138">
    <property type="entry name" value="His_deacetylse_dom_sf"/>
</dbReference>
<dbReference type="Pfam" id="PF00850">
    <property type="entry name" value="Hist_deacetyl"/>
    <property type="match status" value="1"/>
</dbReference>
<sequence length="344" mass="38574">MSRHKASYLWNRNADLFRILKQTFSSKTSVVMQQLTKIKGLPIIHHDGYVCELPPKHRFPMRKFHGVFEHLLKDGIINRSLQVIEPLQVTKEVACNVHQEEYVDKFFSGRTTASEQRPTGFVWTPELASRVRYETGGTVLTAEISLQRGLACSTAGGTHHAFPDRGAGFCLLNDLAIAAQHLINIGKTNKVLIVDLDVHQGDGTAFIFKNVDSVYTFSMHCGKNFPFRKQQSDLDVVLDIGTGDKEYLSLLIDYLPFILDSFRPDLVIYDAGVDTHKDDELGKLNLSDKGLFERDYYVDSTVIGRGIPCATVIGGGYSQDLNQLSNRHTIVHQAATKVWHVQGL</sequence>
<accession>A0AAD8ETS5</accession>
<evidence type="ECO:0000259" key="3">
    <source>
        <dbReference type="Pfam" id="PF00850"/>
    </source>
</evidence>
<reference evidence="4" key="1">
    <citation type="journal article" date="2023" name="IScience">
        <title>Live-bearing cockroach genome reveals convergent evolutionary mechanisms linked to viviparity in insects and beyond.</title>
        <authorList>
            <person name="Fouks B."/>
            <person name="Harrison M.C."/>
            <person name="Mikhailova A.A."/>
            <person name="Marchal E."/>
            <person name="English S."/>
            <person name="Carruthers M."/>
            <person name="Jennings E.C."/>
            <person name="Chiamaka E.L."/>
            <person name="Frigard R.A."/>
            <person name="Pippel M."/>
            <person name="Attardo G.M."/>
            <person name="Benoit J.B."/>
            <person name="Bornberg-Bauer E."/>
            <person name="Tobe S.S."/>
        </authorList>
    </citation>
    <scope>NUCLEOTIDE SEQUENCE</scope>
    <source>
        <strain evidence="4">Stay&amp;Tobe</strain>
    </source>
</reference>
<evidence type="ECO:0000256" key="2">
    <source>
        <dbReference type="ARBA" id="ARBA00048287"/>
    </source>
</evidence>
<dbReference type="EMBL" id="JASPKZ010000018">
    <property type="protein sequence ID" value="KAJ9601392.1"/>
    <property type="molecule type" value="Genomic_DNA"/>
</dbReference>
<organism evidence="4 5">
    <name type="scientific">Diploptera punctata</name>
    <name type="common">Pacific beetle cockroach</name>
    <dbReference type="NCBI Taxonomy" id="6984"/>
    <lineage>
        <taxon>Eukaryota</taxon>
        <taxon>Metazoa</taxon>
        <taxon>Ecdysozoa</taxon>
        <taxon>Arthropoda</taxon>
        <taxon>Hexapoda</taxon>
        <taxon>Insecta</taxon>
        <taxon>Pterygota</taxon>
        <taxon>Neoptera</taxon>
        <taxon>Polyneoptera</taxon>
        <taxon>Dictyoptera</taxon>
        <taxon>Blattodea</taxon>
        <taxon>Blaberoidea</taxon>
        <taxon>Blaberidae</taxon>
        <taxon>Diplopterinae</taxon>
        <taxon>Diploptera</taxon>
    </lineage>
</organism>
<dbReference type="GO" id="GO:0040029">
    <property type="term" value="P:epigenetic regulation of gene expression"/>
    <property type="evidence" value="ECO:0007669"/>
    <property type="project" value="TreeGrafter"/>
</dbReference>
<evidence type="ECO:0000313" key="4">
    <source>
        <dbReference type="EMBL" id="KAJ9601392.1"/>
    </source>
</evidence>
<reference evidence="4" key="2">
    <citation type="submission" date="2023-05" db="EMBL/GenBank/DDBJ databases">
        <authorList>
            <person name="Fouks B."/>
        </authorList>
    </citation>
    <scope>NUCLEOTIDE SEQUENCE</scope>
    <source>
        <strain evidence="4">Stay&amp;Tobe</strain>
        <tissue evidence="4">Testes</tissue>
    </source>
</reference>
<dbReference type="CDD" id="cd09993">
    <property type="entry name" value="HDAC_classIV"/>
    <property type="match status" value="1"/>
</dbReference>
<dbReference type="Gene3D" id="3.40.800.20">
    <property type="entry name" value="Histone deacetylase domain"/>
    <property type="match status" value="1"/>
</dbReference>
<dbReference type="InterPro" id="IPR044150">
    <property type="entry name" value="HDAC_classIV"/>
</dbReference>
<evidence type="ECO:0000313" key="5">
    <source>
        <dbReference type="Proteomes" id="UP001233999"/>
    </source>
</evidence>
<evidence type="ECO:0000256" key="1">
    <source>
        <dbReference type="ARBA" id="ARBA00022801"/>
    </source>
</evidence>
<comment type="catalytic activity">
    <reaction evidence="2">
        <text>N(6)-acetyl-L-lysyl-[histone] + H2O = L-lysyl-[histone] + acetate</text>
        <dbReference type="Rhea" id="RHEA:58196"/>
        <dbReference type="Rhea" id="RHEA-COMP:9845"/>
        <dbReference type="Rhea" id="RHEA-COMP:11338"/>
        <dbReference type="ChEBI" id="CHEBI:15377"/>
        <dbReference type="ChEBI" id="CHEBI:29969"/>
        <dbReference type="ChEBI" id="CHEBI:30089"/>
        <dbReference type="ChEBI" id="CHEBI:61930"/>
        <dbReference type="EC" id="3.5.1.98"/>
    </reaction>
</comment>
<dbReference type="Proteomes" id="UP001233999">
    <property type="component" value="Unassembled WGS sequence"/>
</dbReference>